<keyword evidence="11" id="KW-0460">Magnesium</keyword>
<dbReference type="PANTHER" id="PTHR37984:SF5">
    <property type="entry name" value="PROTEIN NYNRIN-LIKE"/>
    <property type="match status" value="1"/>
</dbReference>
<dbReference type="GO" id="GO:0003964">
    <property type="term" value="F:RNA-directed DNA polymerase activity"/>
    <property type="evidence" value="ECO:0007669"/>
    <property type="project" value="UniProtKB-KW"/>
</dbReference>
<dbReference type="GO" id="GO:0004190">
    <property type="term" value="F:aspartic-type endopeptidase activity"/>
    <property type="evidence" value="ECO:0007669"/>
    <property type="project" value="UniProtKB-KW"/>
</dbReference>
<dbReference type="GO" id="GO:0015074">
    <property type="term" value="P:DNA integration"/>
    <property type="evidence" value="ECO:0007669"/>
    <property type="project" value="UniProtKB-KW"/>
</dbReference>
<evidence type="ECO:0000256" key="15">
    <source>
        <dbReference type="ARBA" id="ARBA00022932"/>
    </source>
</evidence>
<keyword evidence="16" id="KW-0238">DNA-binding</keyword>
<accession>A0A2K0SWQ3</accession>
<evidence type="ECO:0000256" key="16">
    <source>
        <dbReference type="ARBA" id="ARBA00023125"/>
    </source>
</evidence>
<dbReference type="PROSITE" id="PS50878">
    <property type="entry name" value="RT_POL"/>
    <property type="match status" value="1"/>
</dbReference>
<evidence type="ECO:0000259" key="21">
    <source>
        <dbReference type="PROSITE" id="PS50878"/>
    </source>
</evidence>
<dbReference type="InterPro" id="IPR041588">
    <property type="entry name" value="Integrase_H2C2"/>
</dbReference>
<evidence type="ECO:0000313" key="24">
    <source>
        <dbReference type="Proteomes" id="UP000236546"/>
    </source>
</evidence>
<dbReference type="Pfam" id="PF00385">
    <property type="entry name" value="Chromo"/>
    <property type="match status" value="1"/>
</dbReference>
<feature type="domain" description="Reverse transcriptase" evidence="21">
    <location>
        <begin position="1"/>
        <end position="163"/>
    </location>
</feature>
<evidence type="ECO:0000313" key="23">
    <source>
        <dbReference type="EMBL" id="PNP37684.1"/>
    </source>
</evidence>
<dbReference type="Proteomes" id="UP000236546">
    <property type="component" value="Unassembled WGS sequence"/>
</dbReference>
<evidence type="ECO:0000256" key="10">
    <source>
        <dbReference type="ARBA" id="ARBA00022801"/>
    </source>
</evidence>
<dbReference type="Gene3D" id="1.10.340.70">
    <property type="match status" value="1"/>
</dbReference>
<keyword evidence="13" id="KW-0229">DNA integration</keyword>
<dbReference type="SUPFAM" id="SSF54160">
    <property type="entry name" value="Chromo domain-like"/>
    <property type="match status" value="1"/>
</dbReference>
<dbReference type="GO" id="GO:0003677">
    <property type="term" value="F:DNA binding"/>
    <property type="evidence" value="ECO:0007669"/>
    <property type="project" value="UniProtKB-KW"/>
</dbReference>
<keyword evidence="6" id="KW-0540">Nuclease</keyword>
<evidence type="ECO:0000256" key="17">
    <source>
        <dbReference type="ARBA" id="ARBA00023128"/>
    </source>
</evidence>
<evidence type="ECO:0000259" key="22">
    <source>
        <dbReference type="PROSITE" id="PS50994"/>
    </source>
</evidence>
<dbReference type="GO" id="GO:0005739">
    <property type="term" value="C:mitochondrion"/>
    <property type="evidence" value="ECO:0007669"/>
    <property type="project" value="UniProtKB-SubCell"/>
</dbReference>
<dbReference type="FunFam" id="3.10.20.370:FF:000001">
    <property type="entry name" value="Retrovirus-related Pol polyprotein from transposon 17.6-like protein"/>
    <property type="match status" value="1"/>
</dbReference>
<dbReference type="InterPro" id="IPR000953">
    <property type="entry name" value="Chromo/chromo_shadow_dom"/>
</dbReference>
<dbReference type="InterPro" id="IPR043502">
    <property type="entry name" value="DNA/RNA_pol_sf"/>
</dbReference>
<evidence type="ECO:0000256" key="19">
    <source>
        <dbReference type="SAM" id="MobiDB-lite"/>
    </source>
</evidence>
<evidence type="ECO:0000256" key="3">
    <source>
        <dbReference type="ARBA" id="ARBA00022670"/>
    </source>
</evidence>
<dbReference type="SMART" id="SM00298">
    <property type="entry name" value="CHROMO"/>
    <property type="match status" value="1"/>
</dbReference>
<dbReference type="Gene3D" id="3.30.420.10">
    <property type="entry name" value="Ribonuclease H-like superfamily/Ribonuclease H"/>
    <property type="match status" value="1"/>
</dbReference>
<dbReference type="GO" id="GO:0003723">
    <property type="term" value="F:RNA binding"/>
    <property type="evidence" value="ECO:0007669"/>
    <property type="project" value="UniProtKB-KW"/>
</dbReference>
<dbReference type="InterPro" id="IPR023780">
    <property type="entry name" value="Chromo_domain"/>
</dbReference>
<dbReference type="FunFam" id="3.30.420.10:FF:000032">
    <property type="entry name" value="Retrovirus-related Pol polyprotein from transposon 297-like Protein"/>
    <property type="match status" value="1"/>
</dbReference>
<evidence type="ECO:0000256" key="6">
    <source>
        <dbReference type="ARBA" id="ARBA00022722"/>
    </source>
</evidence>
<evidence type="ECO:0000256" key="11">
    <source>
        <dbReference type="ARBA" id="ARBA00022842"/>
    </source>
</evidence>
<dbReference type="AlphaFoldDB" id="A0A2K0SWQ3"/>
<keyword evidence="4" id="KW-0808">Transferase</keyword>
<dbReference type="CDD" id="cd09274">
    <property type="entry name" value="RNase_HI_RT_Ty3"/>
    <property type="match status" value="1"/>
</dbReference>
<name>A0A2K0SWQ3_9HYPO</name>
<organism evidence="23 24">
    <name type="scientific">Trichoderma gamsii</name>
    <dbReference type="NCBI Taxonomy" id="398673"/>
    <lineage>
        <taxon>Eukaryota</taxon>
        <taxon>Fungi</taxon>
        <taxon>Dikarya</taxon>
        <taxon>Ascomycota</taxon>
        <taxon>Pezizomycotina</taxon>
        <taxon>Sordariomycetes</taxon>
        <taxon>Hypocreomycetidae</taxon>
        <taxon>Hypocreales</taxon>
        <taxon>Hypocreaceae</taxon>
        <taxon>Trichoderma</taxon>
    </lineage>
</organism>
<dbReference type="OrthoDB" id="5100833at2759"/>
<feature type="compositionally biased region" description="Basic residues" evidence="19">
    <location>
        <begin position="918"/>
        <end position="932"/>
    </location>
</feature>
<feature type="domain" description="Integrase catalytic" evidence="22">
    <location>
        <begin position="532"/>
        <end position="711"/>
    </location>
</feature>
<evidence type="ECO:0000256" key="13">
    <source>
        <dbReference type="ARBA" id="ARBA00022908"/>
    </source>
</evidence>
<dbReference type="FunFam" id="3.30.70.270:FF:000026">
    <property type="entry name" value="Transposon Ty3-G Gag-Pol polyprotein"/>
    <property type="match status" value="1"/>
</dbReference>
<dbReference type="GO" id="GO:0006310">
    <property type="term" value="P:DNA recombination"/>
    <property type="evidence" value="ECO:0007669"/>
    <property type="project" value="UniProtKB-KW"/>
</dbReference>
<evidence type="ECO:0000256" key="12">
    <source>
        <dbReference type="ARBA" id="ARBA00022884"/>
    </source>
</evidence>
<dbReference type="Pfam" id="PF00078">
    <property type="entry name" value="RVT_1"/>
    <property type="match status" value="1"/>
</dbReference>
<comment type="subcellular location">
    <subcellularLocation>
        <location evidence="1">Mitochondrion</location>
    </subcellularLocation>
</comment>
<evidence type="ECO:0000256" key="7">
    <source>
        <dbReference type="ARBA" id="ARBA00022723"/>
    </source>
</evidence>
<dbReference type="GO" id="GO:0006508">
    <property type="term" value="P:proteolysis"/>
    <property type="evidence" value="ECO:0007669"/>
    <property type="project" value="UniProtKB-KW"/>
</dbReference>
<feature type="region of interest" description="Disordered" evidence="19">
    <location>
        <begin position="910"/>
        <end position="932"/>
    </location>
</feature>
<dbReference type="Pfam" id="PF17917">
    <property type="entry name" value="RT_RNaseH"/>
    <property type="match status" value="1"/>
</dbReference>
<dbReference type="Gene3D" id="3.10.10.10">
    <property type="entry name" value="HIV Type 1 Reverse Transcriptase, subunit A, domain 1"/>
    <property type="match status" value="1"/>
</dbReference>
<comment type="subunit">
    <text evidence="2">Component of the NuA4 histone acetyltransferase complex.</text>
</comment>
<dbReference type="GO" id="GO:0005634">
    <property type="term" value="C:nucleus"/>
    <property type="evidence" value="ECO:0007669"/>
    <property type="project" value="UniProtKB-ARBA"/>
</dbReference>
<keyword evidence="10" id="KW-0378">Hydrolase</keyword>
<dbReference type="GO" id="GO:0006338">
    <property type="term" value="P:chromatin remodeling"/>
    <property type="evidence" value="ECO:0007669"/>
    <property type="project" value="UniProtKB-ARBA"/>
</dbReference>
<keyword evidence="9" id="KW-0255">Endonuclease</keyword>
<dbReference type="InterPro" id="IPR043128">
    <property type="entry name" value="Rev_trsase/Diguanyl_cyclase"/>
</dbReference>
<dbReference type="InterPro" id="IPR001584">
    <property type="entry name" value="Integrase_cat-core"/>
</dbReference>
<feature type="domain" description="Chromo" evidence="20">
    <location>
        <begin position="851"/>
        <end position="903"/>
    </location>
</feature>
<keyword evidence="7" id="KW-0479">Metal-binding</keyword>
<dbReference type="PROSITE" id="PS50013">
    <property type="entry name" value="CHROMO_2"/>
    <property type="match status" value="1"/>
</dbReference>
<dbReference type="SUPFAM" id="SSF56672">
    <property type="entry name" value="DNA/RNA polymerases"/>
    <property type="match status" value="1"/>
</dbReference>
<evidence type="ECO:0000259" key="20">
    <source>
        <dbReference type="PROSITE" id="PS50013"/>
    </source>
</evidence>
<evidence type="ECO:0000256" key="8">
    <source>
        <dbReference type="ARBA" id="ARBA00022750"/>
    </source>
</evidence>
<dbReference type="InterPro" id="IPR016197">
    <property type="entry name" value="Chromo-like_dom_sf"/>
</dbReference>
<dbReference type="InterPro" id="IPR036397">
    <property type="entry name" value="RNaseH_sf"/>
</dbReference>
<dbReference type="Gene3D" id="2.40.50.40">
    <property type="match status" value="1"/>
</dbReference>
<gene>
    <name evidence="23" type="ORF">TGAMA5MH_10409</name>
</gene>
<reference evidence="23 24" key="1">
    <citation type="submission" date="2017-02" db="EMBL/GenBank/DDBJ databases">
        <title>Genomes of Trichoderma spp. with biocontrol activity.</title>
        <authorList>
            <person name="Gardiner D."/>
            <person name="Kazan K."/>
            <person name="Vos C."/>
            <person name="Harvey P."/>
        </authorList>
    </citation>
    <scope>NUCLEOTIDE SEQUENCE [LARGE SCALE GENOMIC DNA]</scope>
    <source>
        <strain evidence="23 24">A5MH</strain>
    </source>
</reference>
<keyword evidence="12" id="KW-0694">RNA-binding</keyword>
<evidence type="ECO:0000256" key="14">
    <source>
        <dbReference type="ARBA" id="ARBA00022918"/>
    </source>
</evidence>
<dbReference type="SUPFAM" id="SSF53098">
    <property type="entry name" value="Ribonuclease H-like"/>
    <property type="match status" value="1"/>
</dbReference>
<evidence type="ECO:0000256" key="4">
    <source>
        <dbReference type="ARBA" id="ARBA00022679"/>
    </source>
</evidence>
<dbReference type="Pfam" id="PF24626">
    <property type="entry name" value="SH3_Tf2-1"/>
    <property type="match status" value="1"/>
</dbReference>
<protein>
    <recommendedName>
        <fullName evidence="25">Reverse transcriptase</fullName>
    </recommendedName>
</protein>
<sequence length="932" mass="109294">MFVPKKNGKLRLVIDYRQLNEITIKDRTPLPLITEIRDRLTGANWFTALDLKGAYNLIRIREGDEWKTAFRTRYGLFECLVMPFGLTNAPATFQRMINHVLRAYIDDFVIVYLDDILIFSKTLEEHEEHVHKVLQTLQDANLLVELEKCHFHVQEVKFLGHLISPGQVRMDPDKLKAIRDWEFPETRKGMQSFLGLANYYRRFIRNYSKIAKPLTDATRLEEDEKGKKKPKDRKLAYKPEMEEAFEQLKDALLSEPVLIMYDPNKPLEIETDSSDFAIGGVLIQKDENGKNHPVAFFSRKLHGPELRYPIYDKEFMAILEAFKEWRHYCLGSKYKVKVHTDHRNIVYFTKTQKLSARQTRYFETLSDFDYELIHCDGTANGRADALSRKEEHFEEIPEFEAQILRKNHQGNYEQIRVDTLFVVEEHNPILDKIRECVANMEPEELPEEATIEEGLPKWEGKIWVPPELQLEAIQDLHRSMIAAAHRGVRTTWNHAIRYYKFPGMKNKISEVIKKCDICKKTKDERHRPYGTLQPIPVPERNWHTVTFDHITDLPKSKDPLTGKQFDSIFVVVDKLSKQAYFLPHEKSHTAENLAHLYIRYVFAEHGMPKEIISDRGSTFASKFWQELMAKLGTHHKLSTAFHPQTDGQTERMNQVIEAYLRCYINLQQDNWVEMLPIAQMQYNSSTTETTGVTPFYANYGFTPEAYRPPRDGPNADNARILAEDMIQLQEELKVQLEFFRQRTKEYADQTRIEGPTLQEGDMVYLLRHSRNKKLPNIRTNRPSDKLDFRKLGPFKILKKIGEVNYELDLPENMRLKTAVFHVSLLEKALVDEETGEPIMDEIIVQDIEEEYEIEKLLRMQINEETGEREYLARWKGYDSSEDSWVPEAELKRNAQTILREFHQSLGVEITTGPARRQTNQRRRRTGAGRRQN</sequence>
<dbReference type="Pfam" id="PF00665">
    <property type="entry name" value="rve"/>
    <property type="match status" value="1"/>
</dbReference>
<dbReference type="CDD" id="cd00024">
    <property type="entry name" value="CD_CSD"/>
    <property type="match status" value="1"/>
</dbReference>
<dbReference type="GO" id="GO:0046872">
    <property type="term" value="F:metal ion binding"/>
    <property type="evidence" value="ECO:0007669"/>
    <property type="project" value="UniProtKB-KW"/>
</dbReference>
<keyword evidence="17" id="KW-0496">Mitochondrion</keyword>
<evidence type="ECO:0000256" key="1">
    <source>
        <dbReference type="ARBA" id="ARBA00004173"/>
    </source>
</evidence>
<dbReference type="PANTHER" id="PTHR37984">
    <property type="entry name" value="PROTEIN CBG26694"/>
    <property type="match status" value="1"/>
</dbReference>
<dbReference type="GO" id="GO:0003887">
    <property type="term" value="F:DNA-directed DNA polymerase activity"/>
    <property type="evidence" value="ECO:0007669"/>
    <property type="project" value="UniProtKB-KW"/>
</dbReference>
<evidence type="ECO:0008006" key="25">
    <source>
        <dbReference type="Google" id="ProtNLM"/>
    </source>
</evidence>
<keyword evidence="18" id="KW-0233">DNA recombination</keyword>
<dbReference type="Gene3D" id="3.10.20.370">
    <property type="match status" value="1"/>
</dbReference>
<dbReference type="Gene3D" id="3.30.70.270">
    <property type="match status" value="2"/>
</dbReference>
<keyword evidence="5" id="KW-0548">Nucleotidyltransferase</keyword>
<evidence type="ECO:0000256" key="2">
    <source>
        <dbReference type="ARBA" id="ARBA00011353"/>
    </source>
</evidence>
<dbReference type="InterPro" id="IPR041373">
    <property type="entry name" value="RT_RNaseH"/>
</dbReference>
<keyword evidence="14" id="KW-0695">RNA-directed DNA polymerase</keyword>
<evidence type="ECO:0000256" key="9">
    <source>
        <dbReference type="ARBA" id="ARBA00022759"/>
    </source>
</evidence>
<dbReference type="InterPro" id="IPR000477">
    <property type="entry name" value="RT_dom"/>
</dbReference>
<dbReference type="InterPro" id="IPR012337">
    <property type="entry name" value="RNaseH-like_sf"/>
</dbReference>
<keyword evidence="8" id="KW-0064">Aspartyl protease</keyword>
<dbReference type="PROSITE" id="PS50994">
    <property type="entry name" value="INTEGRASE"/>
    <property type="match status" value="1"/>
</dbReference>
<comment type="caution">
    <text evidence="23">The sequence shown here is derived from an EMBL/GenBank/DDBJ whole genome shotgun (WGS) entry which is preliminary data.</text>
</comment>
<dbReference type="CDD" id="cd01647">
    <property type="entry name" value="RT_LTR"/>
    <property type="match status" value="1"/>
</dbReference>
<keyword evidence="3" id="KW-0645">Protease</keyword>
<dbReference type="InterPro" id="IPR056924">
    <property type="entry name" value="SH3_Tf2-1"/>
</dbReference>
<dbReference type="InterPro" id="IPR050951">
    <property type="entry name" value="Retrovirus_Pol_polyprotein"/>
</dbReference>
<dbReference type="EMBL" id="MTYH01000139">
    <property type="protein sequence ID" value="PNP37684.1"/>
    <property type="molecule type" value="Genomic_DNA"/>
</dbReference>
<dbReference type="Pfam" id="PF17921">
    <property type="entry name" value="Integrase_H2C2"/>
    <property type="match status" value="1"/>
</dbReference>
<keyword evidence="15" id="KW-0239">DNA-directed DNA polymerase</keyword>
<evidence type="ECO:0000256" key="5">
    <source>
        <dbReference type="ARBA" id="ARBA00022695"/>
    </source>
</evidence>
<proteinExistence type="predicted"/>
<evidence type="ECO:0000256" key="18">
    <source>
        <dbReference type="ARBA" id="ARBA00023172"/>
    </source>
</evidence>
<dbReference type="GO" id="GO:0004519">
    <property type="term" value="F:endonuclease activity"/>
    <property type="evidence" value="ECO:0007669"/>
    <property type="project" value="UniProtKB-KW"/>
</dbReference>